<dbReference type="InterPro" id="IPR015860">
    <property type="entry name" value="ABC_transpr_TagH-like"/>
</dbReference>
<dbReference type="GO" id="GO:0140359">
    <property type="term" value="F:ABC-type transporter activity"/>
    <property type="evidence" value="ECO:0007669"/>
    <property type="project" value="InterPro"/>
</dbReference>
<dbReference type="InterPro" id="IPR003439">
    <property type="entry name" value="ABC_transporter-like_ATP-bd"/>
</dbReference>
<keyword evidence="7" id="KW-1185">Reference proteome</keyword>
<dbReference type="CDD" id="cd10147">
    <property type="entry name" value="Wzt_C-like"/>
    <property type="match status" value="1"/>
</dbReference>
<dbReference type="SMART" id="SM00382">
    <property type="entry name" value="AAA"/>
    <property type="match status" value="1"/>
</dbReference>
<evidence type="ECO:0000256" key="1">
    <source>
        <dbReference type="ARBA" id="ARBA00005417"/>
    </source>
</evidence>
<dbReference type="InterPro" id="IPR017871">
    <property type="entry name" value="ABC_transporter-like_CS"/>
</dbReference>
<dbReference type="RefSeq" id="WP_069125004.1">
    <property type="nucleotide sequence ID" value="NZ_MARB01000012.1"/>
</dbReference>
<dbReference type="EC" id="3.6.3.40" evidence="6"/>
<keyword evidence="6" id="KW-0378">Hydrolase</keyword>
<dbReference type="GO" id="GO:0005524">
    <property type="term" value="F:ATP binding"/>
    <property type="evidence" value="ECO:0007669"/>
    <property type="project" value="UniProtKB-KW"/>
</dbReference>
<dbReference type="EMBL" id="MARB01000012">
    <property type="protein sequence ID" value="ODJ87438.1"/>
    <property type="molecule type" value="Genomic_DNA"/>
</dbReference>
<organism evidence="6 7">
    <name type="scientific">Candidatus Thiodiazotropha endolucinida</name>
    <dbReference type="NCBI Taxonomy" id="1655433"/>
    <lineage>
        <taxon>Bacteria</taxon>
        <taxon>Pseudomonadati</taxon>
        <taxon>Pseudomonadota</taxon>
        <taxon>Gammaproteobacteria</taxon>
        <taxon>Chromatiales</taxon>
        <taxon>Sedimenticolaceae</taxon>
        <taxon>Candidatus Thiodiazotropha</taxon>
    </lineage>
</organism>
<evidence type="ECO:0000256" key="3">
    <source>
        <dbReference type="ARBA" id="ARBA00022741"/>
    </source>
</evidence>
<dbReference type="Proteomes" id="UP000094769">
    <property type="component" value="Unassembled WGS sequence"/>
</dbReference>
<dbReference type="Pfam" id="PF14524">
    <property type="entry name" value="Wzt_C"/>
    <property type="match status" value="1"/>
</dbReference>
<dbReference type="Gene3D" id="2.70.50.60">
    <property type="entry name" value="abc- transporter (atp binding component) like domain"/>
    <property type="match status" value="1"/>
</dbReference>
<protein>
    <submittedName>
        <fullName evidence="6">Teichoic acids export ATP-binding protein TagH</fullName>
        <ecNumber evidence="6">3.6.3.40</ecNumber>
    </submittedName>
</protein>
<dbReference type="Pfam" id="PF00005">
    <property type="entry name" value="ABC_tran"/>
    <property type="match status" value="1"/>
</dbReference>
<evidence type="ECO:0000256" key="2">
    <source>
        <dbReference type="ARBA" id="ARBA00022448"/>
    </source>
</evidence>
<dbReference type="GO" id="GO:0016020">
    <property type="term" value="C:membrane"/>
    <property type="evidence" value="ECO:0007669"/>
    <property type="project" value="InterPro"/>
</dbReference>
<dbReference type="Gene3D" id="3.40.50.300">
    <property type="entry name" value="P-loop containing nucleotide triphosphate hydrolases"/>
    <property type="match status" value="1"/>
</dbReference>
<comment type="caution">
    <text evidence="6">The sequence shown here is derived from an EMBL/GenBank/DDBJ whole genome shotgun (WGS) entry which is preliminary data.</text>
</comment>
<feature type="domain" description="ABC transporter" evidence="5">
    <location>
        <begin position="17"/>
        <end position="243"/>
    </location>
</feature>
<dbReference type="GO" id="GO:0016887">
    <property type="term" value="F:ATP hydrolysis activity"/>
    <property type="evidence" value="ECO:0007669"/>
    <property type="project" value="InterPro"/>
</dbReference>
<name>A0A7Z0VKS8_9GAMM</name>
<dbReference type="PROSITE" id="PS00211">
    <property type="entry name" value="ABC_TRANSPORTER_1"/>
    <property type="match status" value="1"/>
</dbReference>
<keyword evidence="3" id="KW-0547">Nucleotide-binding</keyword>
<dbReference type="PANTHER" id="PTHR46743:SF2">
    <property type="entry name" value="TEICHOIC ACIDS EXPORT ATP-BINDING PROTEIN TAGH"/>
    <property type="match status" value="1"/>
</dbReference>
<gene>
    <name evidence="6" type="primary">tagH</name>
    <name evidence="6" type="ORF">CODIS_24130</name>
</gene>
<dbReference type="AlphaFoldDB" id="A0A7Z0VKS8"/>
<sequence>MIAIQAQQLSKNYRQYAKPVDLFKEWLLKRPFHTEIKALTPIDLTIEKGATFGVIGDNGAGKSTLLKLLAGTLQPSSGTLHIEGRKSAILELGSGFHPEFSGLENIRLACSMLGLGAVETKTRIPDIIAFSELGDAIMRPVKSYSSGMFVRLAFSVVTSIEPDVLIVDEALSVGDALFQKKSMDRMMGFRDEKRTLVFCSHNLYQVKELCEQAIWLDHGVIRAQGDSATVVDDYQDYVRSRQGGSPTGQRLSAETDAVSDVYLQEVSLEGGVDTAEGAPLFRQGDALAINVRAEIGTRPVDDVHIGLVLIRNDGLQVYGVSTLIDQCNLLPIDGTVHGARLLFDPLMLMSGDYALEAWLIDRSGLHVYDSRPVCCQFKVRHESSEVGLVKMAHQWGPVKHVATI</sequence>
<evidence type="ECO:0000259" key="5">
    <source>
        <dbReference type="PROSITE" id="PS50893"/>
    </source>
</evidence>
<evidence type="ECO:0000256" key="4">
    <source>
        <dbReference type="ARBA" id="ARBA00022840"/>
    </source>
</evidence>
<keyword evidence="4 6" id="KW-0067">ATP-binding</keyword>
<dbReference type="InterPro" id="IPR003593">
    <property type="entry name" value="AAA+_ATPase"/>
</dbReference>
<evidence type="ECO:0000313" key="6">
    <source>
        <dbReference type="EMBL" id="ODJ87438.1"/>
    </source>
</evidence>
<keyword evidence="2" id="KW-0813">Transport</keyword>
<accession>A0A7Z0VKS8</accession>
<dbReference type="CDD" id="cd03220">
    <property type="entry name" value="ABC_KpsT_Wzt"/>
    <property type="match status" value="1"/>
</dbReference>
<comment type="similarity">
    <text evidence="1">Belongs to the ABC transporter superfamily.</text>
</comment>
<evidence type="ECO:0000313" key="7">
    <source>
        <dbReference type="Proteomes" id="UP000094769"/>
    </source>
</evidence>
<dbReference type="PROSITE" id="PS50893">
    <property type="entry name" value="ABC_TRANSPORTER_2"/>
    <property type="match status" value="1"/>
</dbReference>
<dbReference type="InterPro" id="IPR029439">
    <property type="entry name" value="Wzt_C"/>
</dbReference>
<dbReference type="PANTHER" id="PTHR46743">
    <property type="entry name" value="TEICHOIC ACIDS EXPORT ATP-BINDING PROTEIN TAGH"/>
    <property type="match status" value="1"/>
</dbReference>
<reference evidence="6 7" key="1">
    <citation type="submission" date="2016-06" db="EMBL/GenBank/DDBJ databases">
        <title>Genome sequence of endosymbiont of Candidatus Endolucinida thiodiazotropha.</title>
        <authorList>
            <person name="Poehlein A."/>
            <person name="Koenig S."/>
            <person name="Heiden S.E."/>
            <person name="Thuermer A."/>
            <person name="Voget S."/>
            <person name="Daniel R."/>
            <person name="Markert S."/>
            <person name="Gros O."/>
            <person name="Schweder T."/>
        </authorList>
    </citation>
    <scope>NUCLEOTIDE SEQUENCE [LARGE SCALE GENOMIC DNA]</scope>
    <source>
        <strain evidence="6 7">COS</strain>
    </source>
</reference>
<dbReference type="InterPro" id="IPR027417">
    <property type="entry name" value="P-loop_NTPase"/>
</dbReference>
<dbReference type="SUPFAM" id="SSF52540">
    <property type="entry name" value="P-loop containing nucleoside triphosphate hydrolases"/>
    <property type="match status" value="1"/>
</dbReference>
<dbReference type="InterPro" id="IPR050683">
    <property type="entry name" value="Bact_Polysacc_Export_ATP-bd"/>
</dbReference>
<proteinExistence type="inferred from homology"/>